<dbReference type="AlphaFoldDB" id="A0AAU9N673"/>
<keyword evidence="2" id="KW-1185">Reference proteome</keyword>
<evidence type="ECO:0000313" key="1">
    <source>
        <dbReference type="EMBL" id="CAH1434740.1"/>
    </source>
</evidence>
<accession>A0AAU9N673</accession>
<reference evidence="1 2" key="1">
    <citation type="submission" date="2022-01" db="EMBL/GenBank/DDBJ databases">
        <authorList>
            <person name="Xiong W."/>
            <person name="Schranz E."/>
        </authorList>
    </citation>
    <scope>NUCLEOTIDE SEQUENCE [LARGE SCALE GENOMIC DNA]</scope>
</reference>
<comment type="caution">
    <text evidence="1">The sequence shown here is derived from an EMBL/GenBank/DDBJ whole genome shotgun (WGS) entry which is preliminary data.</text>
</comment>
<evidence type="ECO:0000313" key="2">
    <source>
        <dbReference type="Proteomes" id="UP001157418"/>
    </source>
</evidence>
<name>A0AAU9N673_9ASTR</name>
<dbReference type="Proteomes" id="UP001157418">
    <property type="component" value="Unassembled WGS sequence"/>
</dbReference>
<sequence>MTFLKFIVSCSGFSIAVKSQERTVASSIEPKDSQVFDSKSDQSSVVNFNPIGRDNYKRVLLLRIDNSSQSKIPHARSRTVEGSVRPYWRHECRSTSWLGCQRLFITIEVDSIIVPVLLNDYDAASGGLI</sequence>
<proteinExistence type="predicted"/>
<organism evidence="1 2">
    <name type="scientific">Lactuca virosa</name>
    <dbReference type="NCBI Taxonomy" id="75947"/>
    <lineage>
        <taxon>Eukaryota</taxon>
        <taxon>Viridiplantae</taxon>
        <taxon>Streptophyta</taxon>
        <taxon>Embryophyta</taxon>
        <taxon>Tracheophyta</taxon>
        <taxon>Spermatophyta</taxon>
        <taxon>Magnoliopsida</taxon>
        <taxon>eudicotyledons</taxon>
        <taxon>Gunneridae</taxon>
        <taxon>Pentapetalae</taxon>
        <taxon>asterids</taxon>
        <taxon>campanulids</taxon>
        <taxon>Asterales</taxon>
        <taxon>Asteraceae</taxon>
        <taxon>Cichorioideae</taxon>
        <taxon>Cichorieae</taxon>
        <taxon>Lactucinae</taxon>
        <taxon>Lactuca</taxon>
    </lineage>
</organism>
<protein>
    <submittedName>
        <fullName evidence="1">Uncharacterized protein</fullName>
    </submittedName>
</protein>
<gene>
    <name evidence="1" type="ORF">LVIROSA_LOCUS21232</name>
</gene>
<dbReference type="EMBL" id="CAKMRJ010003871">
    <property type="protein sequence ID" value="CAH1434740.1"/>
    <property type="molecule type" value="Genomic_DNA"/>
</dbReference>